<reference evidence="2" key="1">
    <citation type="submission" date="2020-05" db="EMBL/GenBank/DDBJ databases">
        <authorList>
            <person name="Chiriac C."/>
            <person name="Salcher M."/>
            <person name="Ghai R."/>
            <person name="Kavagutti S V."/>
        </authorList>
    </citation>
    <scope>NUCLEOTIDE SEQUENCE</scope>
</reference>
<organism evidence="2">
    <name type="scientific">uncultured Caudovirales phage</name>
    <dbReference type="NCBI Taxonomy" id="2100421"/>
    <lineage>
        <taxon>Viruses</taxon>
        <taxon>Duplodnaviria</taxon>
        <taxon>Heunggongvirae</taxon>
        <taxon>Uroviricota</taxon>
        <taxon>Caudoviricetes</taxon>
        <taxon>Peduoviridae</taxon>
        <taxon>Maltschvirus</taxon>
        <taxon>Maltschvirus maltsch</taxon>
    </lineage>
</organism>
<evidence type="ECO:0000313" key="2">
    <source>
        <dbReference type="EMBL" id="CAB4210718.1"/>
    </source>
</evidence>
<evidence type="ECO:0000313" key="1">
    <source>
        <dbReference type="EMBL" id="CAB4169192.1"/>
    </source>
</evidence>
<sequence>MANTNSPFGFRQYYGGSGGAPTFAQSTRLIASTDSTAIYSGDPVMPVVSTANGYITQAAPGTTTLAGIFLGCKYLSTSQKRIVWNSYWTGSDATGDVEAYIVDDPNAQFSVMGNSTTFNITGSLTTVTSSTVGQYAQFAIGTGNTASGQSGAYLDSVATTATLPFIVRALIASPPGAPGADPTTAYNQVIVGFNNEWMRSNGAGPTGIS</sequence>
<accession>A0A6J5SAE3</accession>
<name>A0A6J5SAE3_9CAUD</name>
<protein>
    <submittedName>
        <fullName evidence="2">Uncharacterized protein</fullName>
    </submittedName>
</protein>
<dbReference type="EMBL" id="LR796841">
    <property type="protein sequence ID" value="CAB4169192.1"/>
    <property type="molecule type" value="Genomic_DNA"/>
</dbReference>
<dbReference type="EMBL" id="LR797364">
    <property type="protein sequence ID" value="CAB4210718.1"/>
    <property type="molecule type" value="Genomic_DNA"/>
</dbReference>
<proteinExistence type="predicted"/>
<gene>
    <name evidence="2" type="ORF">UFOVP1413_42</name>
    <name evidence="1" type="ORF">UFOVP893_62</name>
</gene>